<sequence length="302" mass="34364">MGESYLSQGPGEDTGHSGKEEYIMAKIPCEIIRDLLPLYQDDICSEKSRNAIEEHIKECESCRTYLKKMEGEIPIETDKIEGTDEEWKGFREFSEKVSRKLNRRIVMACGVVFLICIMLTVALYSDAFQSYHLSRIAAEDIKVEEVYQLKNGRLYVHVKSKRRTTGLSYPQTDIDTDTNTVAGKDAVGAVREPKNSVTYEVSMDSSINPFARVMYITSKEVAYVIPFEDGQIITDNGTKASEFDYVGRSGEKKILWQENDEVKKAPARVEKFVKESLEKEEDDPADENAVKVLWVNPQMPLQ</sequence>
<keyword evidence="1" id="KW-0812">Transmembrane</keyword>
<reference evidence="3 4" key="1">
    <citation type="submission" date="2018-08" db="EMBL/GenBank/DDBJ databases">
        <title>A genome reference for cultivated species of the human gut microbiota.</title>
        <authorList>
            <person name="Zou Y."/>
            <person name="Xue W."/>
            <person name="Luo G."/>
        </authorList>
    </citation>
    <scope>NUCLEOTIDE SEQUENCE [LARGE SCALE GENOMIC DNA]</scope>
    <source>
        <strain evidence="3 4">AM23-13</strain>
    </source>
</reference>
<protein>
    <submittedName>
        <fullName evidence="3">Zf-HC2 domain-containing protein</fullName>
    </submittedName>
</protein>
<evidence type="ECO:0000313" key="4">
    <source>
        <dbReference type="Proteomes" id="UP000284112"/>
    </source>
</evidence>
<dbReference type="AlphaFoldDB" id="A0A414S5V7"/>
<dbReference type="Pfam" id="PF13490">
    <property type="entry name" value="zf-HC2"/>
    <property type="match status" value="1"/>
</dbReference>
<feature type="transmembrane region" description="Helical" evidence="1">
    <location>
        <begin position="105"/>
        <end position="125"/>
    </location>
</feature>
<keyword evidence="1" id="KW-1133">Transmembrane helix</keyword>
<feature type="domain" description="Putative zinc-finger" evidence="2">
    <location>
        <begin position="29"/>
        <end position="63"/>
    </location>
</feature>
<evidence type="ECO:0000313" key="3">
    <source>
        <dbReference type="EMBL" id="RHG11360.1"/>
    </source>
</evidence>
<dbReference type="InterPro" id="IPR027383">
    <property type="entry name" value="Znf_put"/>
</dbReference>
<proteinExistence type="predicted"/>
<evidence type="ECO:0000259" key="2">
    <source>
        <dbReference type="Pfam" id="PF13490"/>
    </source>
</evidence>
<comment type="caution">
    <text evidence="3">The sequence shown here is derived from an EMBL/GenBank/DDBJ whole genome shotgun (WGS) entry which is preliminary data.</text>
</comment>
<keyword evidence="1" id="KW-0472">Membrane</keyword>
<evidence type="ECO:0000256" key="1">
    <source>
        <dbReference type="SAM" id="Phobius"/>
    </source>
</evidence>
<accession>A0A414S5V7</accession>
<organism evidence="3 4">
    <name type="scientific">Dorea longicatena</name>
    <dbReference type="NCBI Taxonomy" id="88431"/>
    <lineage>
        <taxon>Bacteria</taxon>
        <taxon>Bacillati</taxon>
        <taxon>Bacillota</taxon>
        <taxon>Clostridia</taxon>
        <taxon>Lachnospirales</taxon>
        <taxon>Lachnospiraceae</taxon>
        <taxon>Dorea</taxon>
    </lineage>
</organism>
<dbReference type="Proteomes" id="UP000284112">
    <property type="component" value="Unassembled WGS sequence"/>
</dbReference>
<gene>
    <name evidence="3" type="ORF">DW641_00515</name>
</gene>
<dbReference type="EMBL" id="QRHW01000001">
    <property type="protein sequence ID" value="RHG11360.1"/>
    <property type="molecule type" value="Genomic_DNA"/>
</dbReference>
<name>A0A414S5V7_9FIRM</name>